<organism evidence="14 15">
    <name type="scientific">Candidatus Woykebacteria bacterium RBG_13_40_7b</name>
    <dbReference type="NCBI Taxonomy" id="1802594"/>
    <lineage>
        <taxon>Bacteria</taxon>
        <taxon>Candidatus Woykeibacteriota</taxon>
    </lineage>
</organism>
<name>A0A1G1W819_9BACT</name>
<evidence type="ECO:0000313" key="14">
    <source>
        <dbReference type="EMBL" id="OGY23771.1"/>
    </source>
</evidence>
<evidence type="ECO:0000256" key="10">
    <source>
        <dbReference type="HAMAP-Rule" id="MF_01465"/>
    </source>
</evidence>
<feature type="transmembrane region" description="Helical" evidence="10">
    <location>
        <begin position="147"/>
        <end position="167"/>
    </location>
</feature>
<comment type="subunit">
    <text evidence="10">Component of the Sec protein translocase complex. Heterotrimer consisting of SecY, SecE and SecG subunits. The heterotrimers can form oligomers, although 1 heterotrimer is thought to be able to translocate proteins. Interacts with the ribosome. Interacts with SecDF, and other proteins may be involved. Interacts with SecA.</text>
</comment>
<dbReference type="EMBL" id="MHCQ01000039">
    <property type="protein sequence ID" value="OGY23771.1"/>
    <property type="molecule type" value="Genomic_DNA"/>
</dbReference>
<dbReference type="HAMAP" id="MF_01465">
    <property type="entry name" value="SecY"/>
    <property type="match status" value="1"/>
</dbReference>
<evidence type="ECO:0000256" key="11">
    <source>
        <dbReference type="RuleBase" id="RU000537"/>
    </source>
</evidence>
<comment type="function">
    <text evidence="10 11">The central subunit of the protein translocation channel SecYEG. Consists of two halves formed by TMs 1-5 and 6-10. These two domains form a lateral gate at the front which open onto the bilayer between TMs 2 and 7, and are clamped together by SecE at the back. The channel is closed by both a pore ring composed of hydrophobic SecY resides and a short helix (helix 2A) on the extracellular side of the membrane which forms a plug. The plug probably moves laterally to allow the channel to open. The ring and the pore may move independently.</text>
</comment>
<evidence type="ECO:0000256" key="5">
    <source>
        <dbReference type="ARBA" id="ARBA00022927"/>
    </source>
</evidence>
<feature type="transmembrane region" description="Helical" evidence="10">
    <location>
        <begin position="20"/>
        <end position="43"/>
    </location>
</feature>
<dbReference type="PANTHER" id="PTHR10906">
    <property type="entry name" value="SECY/SEC61-ALPHA FAMILY MEMBER"/>
    <property type="match status" value="1"/>
</dbReference>
<dbReference type="PROSITE" id="PS00756">
    <property type="entry name" value="SECY_2"/>
    <property type="match status" value="1"/>
</dbReference>
<keyword evidence="5 10" id="KW-0653">Protein transport</keyword>
<feature type="transmembrane region" description="Helical" evidence="10">
    <location>
        <begin position="358"/>
        <end position="384"/>
    </location>
</feature>
<evidence type="ECO:0000256" key="2">
    <source>
        <dbReference type="ARBA" id="ARBA00005751"/>
    </source>
</evidence>
<evidence type="ECO:0000256" key="3">
    <source>
        <dbReference type="ARBA" id="ARBA00022448"/>
    </source>
</evidence>
<evidence type="ECO:0000313" key="15">
    <source>
        <dbReference type="Proteomes" id="UP000177103"/>
    </source>
</evidence>
<evidence type="ECO:0000256" key="1">
    <source>
        <dbReference type="ARBA" id="ARBA00004141"/>
    </source>
</evidence>
<accession>A0A1G1W819</accession>
<dbReference type="GO" id="GO:0006605">
    <property type="term" value="P:protein targeting"/>
    <property type="evidence" value="ECO:0007669"/>
    <property type="project" value="UniProtKB-UniRule"/>
</dbReference>
<dbReference type="Pfam" id="PF00344">
    <property type="entry name" value="SecY"/>
    <property type="match status" value="1"/>
</dbReference>
<evidence type="ECO:0000256" key="4">
    <source>
        <dbReference type="ARBA" id="ARBA00022692"/>
    </source>
</evidence>
<dbReference type="PIRSF" id="PIRSF004557">
    <property type="entry name" value="SecY"/>
    <property type="match status" value="1"/>
</dbReference>
<comment type="subcellular location">
    <subcellularLocation>
        <location evidence="10">Cell membrane</location>
        <topology evidence="10">Multi-pass membrane protein</topology>
    </subcellularLocation>
    <subcellularLocation>
        <location evidence="1 12">Membrane</location>
        <topology evidence="1 12">Multi-pass membrane protein</topology>
    </subcellularLocation>
</comment>
<evidence type="ECO:0000256" key="8">
    <source>
        <dbReference type="ARBA" id="ARBA00023136"/>
    </source>
</evidence>
<keyword evidence="3 10" id="KW-0813">Transport</keyword>
<feature type="transmembrane region" description="Helical" evidence="10">
    <location>
        <begin position="179"/>
        <end position="196"/>
    </location>
</feature>
<comment type="caution">
    <text evidence="14">The sequence shown here is derived from an EMBL/GenBank/DDBJ whole genome shotgun (WGS) entry which is preliminary data.</text>
</comment>
<reference evidence="14 15" key="1">
    <citation type="journal article" date="2016" name="Nat. Commun.">
        <title>Thousands of microbial genomes shed light on interconnected biogeochemical processes in an aquifer system.</title>
        <authorList>
            <person name="Anantharaman K."/>
            <person name="Brown C.T."/>
            <person name="Hug L.A."/>
            <person name="Sharon I."/>
            <person name="Castelle C.J."/>
            <person name="Probst A.J."/>
            <person name="Thomas B.C."/>
            <person name="Singh A."/>
            <person name="Wilkins M.J."/>
            <person name="Karaoz U."/>
            <person name="Brodie E.L."/>
            <person name="Williams K.H."/>
            <person name="Hubbard S.S."/>
            <person name="Banfield J.F."/>
        </authorList>
    </citation>
    <scope>NUCLEOTIDE SEQUENCE [LARGE SCALE GENOMIC DNA]</scope>
</reference>
<evidence type="ECO:0000256" key="9">
    <source>
        <dbReference type="ARBA" id="ARBA00039733"/>
    </source>
</evidence>
<keyword evidence="8 10" id="KW-0472">Membrane</keyword>
<keyword evidence="4 10" id="KW-0812">Transmembrane</keyword>
<evidence type="ECO:0000256" key="12">
    <source>
        <dbReference type="RuleBase" id="RU003484"/>
    </source>
</evidence>
<dbReference type="InterPro" id="IPR002208">
    <property type="entry name" value="SecY/SEC61-alpha"/>
</dbReference>
<keyword evidence="7 10" id="KW-0811">Translocation</keyword>
<dbReference type="InterPro" id="IPR026593">
    <property type="entry name" value="SecY"/>
</dbReference>
<dbReference type="InterPro" id="IPR030659">
    <property type="entry name" value="SecY_CS"/>
</dbReference>
<dbReference type="GO" id="GO:0043952">
    <property type="term" value="P:protein transport by the Sec complex"/>
    <property type="evidence" value="ECO:0007669"/>
    <property type="project" value="UniProtKB-UniRule"/>
</dbReference>
<evidence type="ECO:0000256" key="13">
    <source>
        <dbReference type="RuleBase" id="RU004349"/>
    </source>
</evidence>
<keyword evidence="6 10" id="KW-1133">Transmembrane helix</keyword>
<feature type="transmembrane region" description="Helical" evidence="10">
    <location>
        <begin position="265"/>
        <end position="285"/>
    </location>
</feature>
<proteinExistence type="inferred from homology"/>
<gene>
    <name evidence="10" type="primary">secY</name>
    <name evidence="14" type="ORF">A2Y57_04570</name>
</gene>
<evidence type="ECO:0000256" key="6">
    <source>
        <dbReference type="ARBA" id="ARBA00022989"/>
    </source>
</evidence>
<feature type="transmembrane region" description="Helical" evidence="10">
    <location>
        <begin position="312"/>
        <end position="331"/>
    </location>
</feature>
<dbReference type="Gene3D" id="1.10.3370.10">
    <property type="entry name" value="SecY subunit domain"/>
    <property type="match status" value="1"/>
</dbReference>
<dbReference type="InterPro" id="IPR023201">
    <property type="entry name" value="SecY_dom_sf"/>
</dbReference>
<feature type="transmembrane region" description="Helical" evidence="10">
    <location>
        <begin position="80"/>
        <end position="97"/>
    </location>
</feature>
<dbReference type="GO" id="GO:0005886">
    <property type="term" value="C:plasma membrane"/>
    <property type="evidence" value="ECO:0007669"/>
    <property type="project" value="UniProtKB-SubCell"/>
</dbReference>
<feature type="transmembrane region" description="Helical" evidence="10">
    <location>
        <begin position="208"/>
        <end position="228"/>
    </location>
</feature>
<dbReference type="SUPFAM" id="SSF103491">
    <property type="entry name" value="Preprotein translocase SecY subunit"/>
    <property type="match status" value="1"/>
</dbReference>
<keyword evidence="10" id="KW-1003">Cell membrane</keyword>
<evidence type="ECO:0000256" key="7">
    <source>
        <dbReference type="ARBA" id="ARBA00023010"/>
    </source>
</evidence>
<dbReference type="GO" id="GO:0065002">
    <property type="term" value="P:intracellular protein transmembrane transport"/>
    <property type="evidence" value="ECO:0007669"/>
    <property type="project" value="UniProtKB-UniRule"/>
</dbReference>
<protein>
    <recommendedName>
        <fullName evidence="9 10">Protein translocase subunit SecY</fullName>
    </recommendedName>
</protein>
<dbReference type="FunFam" id="1.10.3370.10:FF:000001">
    <property type="entry name" value="Preprotein translocase subunit SecY"/>
    <property type="match status" value="1"/>
</dbReference>
<dbReference type="NCBIfam" id="TIGR00967">
    <property type="entry name" value="3a0501s007"/>
    <property type="match status" value="1"/>
</dbReference>
<dbReference type="AlphaFoldDB" id="A0A1G1W819"/>
<comment type="similarity">
    <text evidence="2 10 13">Belongs to the SecY/SEC61-alpha family.</text>
</comment>
<feature type="transmembrane region" description="Helical" evidence="10">
    <location>
        <begin position="117"/>
        <end position="135"/>
    </location>
</feature>
<dbReference type="PROSITE" id="PS00755">
    <property type="entry name" value="SECY_1"/>
    <property type="match status" value="1"/>
</dbReference>
<sequence length="429" mass="46922">MINFNTFSAIWQTPDLRKKILFTLAVLAIFRIAAHIPVPGVDFVALRNLFEKNQLLGLLDLFSGGTLFNFSIVALGLNPYINASIVMQLLSFVFKPLENLQKEGEYGRQKINQYTRYLSIPMAFASSIGMLALLQRGDTKVLGSTTPLETIAIVLSMVAGVTFLMWLGELISESGIGNGISILIFAGIVGRIPVSLGQTFQVFDPANFLNLALFVVMALAVVAGVVFINESHRRIIVQYARRVRGGRVYGGGATHLPIRINQAGVIPIIFAVSIIILPGVVATYFTGAKTIWLANLAKQTASLFNNNNFYSALYFFLVVAFTFFYTSVVFNPNKVAEELRKYGGFIPGIRPGKYTADYLAFILNRITLVGGIFLGAVAVLPFLVRSATDITTLAVGGTGILIVVSVVIETIKQLQSQLIMRSYEGLIER</sequence>
<feature type="transmembrane region" description="Helical" evidence="10">
    <location>
        <begin position="390"/>
        <end position="411"/>
    </location>
</feature>
<dbReference type="Proteomes" id="UP000177103">
    <property type="component" value="Unassembled WGS sequence"/>
</dbReference>
<dbReference type="PRINTS" id="PR00303">
    <property type="entry name" value="SECYTRNLCASE"/>
</dbReference>